<evidence type="ECO:0000259" key="10">
    <source>
        <dbReference type="PROSITE" id="PS50262"/>
    </source>
</evidence>
<keyword evidence="6 7" id="KW-0675">Receptor</keyword>
<gene>
    <name evidence="11" type="ORF">KP79_PYT21406</name>
</gene>
<evidence type="ECO:0000256" key="2">
    <source>
        <dbReference type="ARBA" id="ARBA00022475"/>
    </source>
</evidence>
<feature type="region of interest" description="Disordered" evidence="8">
    <location>
        <begin position="315"/>
        <end position="336"/>
    </location>
</feature>
<dbReference type="CDD" id="cd00637">
    <property type="entry name" value="7tm_classA_rhodopsin-like"/>
    <property type="match status" value="1"/>
</dbReference>
<feature type="compositionally biased region" description="Polar residues" evidence="8">
    <location>
        <begin position="316"/>
        <end position="329"/>
    </location>
</feature>
<feature type="transmembrane region" description="Helical" evidence="9">
    <location>
        <begin position="62"/>
        <end position="86"/>
    </location>
</feature>
<dbReference type="PANTHER" id="PTHR24241">
    <property type="entry name" value="NEUROPEPTIDE RECEPTOR-RELATED G-PROTEIN COUPLED RECEPTOR"/>
    <property type="match status" value="1"/>
</dbReference>
<evidence type="ECO:0000256" key="7">
    <source>
        <dbReference type="RuleBase" id="RU000688"/>
    </source>
</evidence>
<dbReference type="Gene3D" id="1.20.1070.10">
    <property type="entry name" value="Rhodopsin 7-helix transmembrane proteins"/>
    <property type="match status" value="2"/>
</dbReference>
<reference evidence="11 12" key="1">
    <citation type="journal article" date="2017" name="Nat. Ecol. Evol.">
        <title>Scallop genome provides insights into evolution of bilaterian karyotype and development.</title>
        <authorList>
            <person name="Wang S."/>
            <person name="Zhang J."/>
            <person name="Jiao W."/>
            <person name="Li J."/>
            <person name="Xun X."/>
            <person name="Sun Y."/>
            <person name="Guo X."/>
            <person name="Huan P."/>
            <person name="Dong B."/>
            <person name="Zhang L."/>
            <person name="Hu X."/>
            <person name="Sun X."/>
            <person name="Wang J."/>
            <person name="Zhao C."/>
            <person name="Wang Y."/>
            <person name="Wang D."/>
            <person name="Huang X."/>
            <person name="Wang R."/>
            <person name="Lv J."/>
            <person name="Li Y."/>
            <person name="Zhang Z."/>
            <person name="Liu B."/>
            <person name="Lu W."/>
            <person name="Hui Y."/>
            <person name="Liang J."/>
            <person name="Zhou Z."/>
            <person name="Hou R."/>
            <person name="Li X."/>
            <person name="Liu Y."/>
            <person name="Li H."/>
            <person name="Ning X."/>
            <person name="Lin Y."/>
            <person name="Zhao L."/>
            <person name="Xing Q."/>
            <person name="Dou J."/>
            <person name="Li Y."/>
            <person name="Mao J."/>
            <person name="Guo H."/>
            <person name="Dou H."/>
            <person name="Li T."/>
            <person name="Mu C."/>
            <person name="Jiang W."/>
            <person name="Fu Q."/>
            <person name="Fu X."/>
            <person name="Miao Y."/>
            <person name="Liu J."/>
            <person name="Yu Q."/>
            <person name="Li R."/>
            <person name="Liao H."/>
            <person name="Li X."/>
            <person name="Kong Y."/>
            <person name="Jiang Z."/>
            <person name="Chourrout D."/>
            <person name="Li R."/>
            <person name="Bao Z."/>
        </authorList>
    </citation>
    <scope>NUCLEOTIDE SEQUENCE [LARGE SCALE GENOMIC DNA]</scope>
    <source>
        <strain evidence="11 12">PY_sf001</strain>
    </source>
</reference>
<organism evidence="11 12">
    <name type="scientific">Mizuhopecten yessoensis</name>
    <name type="common">Japanese scallop</name>
    <name type="synonym">Patinopecten yessoensis</name>
    <dbReference type="NCBI Taxonomy" id="6573"/>
    <lineage>
        <taxon>Eukaryota</taxon>
        <taxon>Metazoa</taxon>
        <taxon>Spiralia</taxon>
        <taxon>Lophotrochozoa</taxon>
        <taxon>Mollusca</taxon>
        <taxon>Bivalvia</taxon>
        <taxon>Autobranchia</taxon>
        <taxon>Pteriomorphia</taxon>
        <taxon>Pectinida</taxon>
        <taxon>Pectinoidea</taxon>
        <taxon>Pectinidae</taxon>
        <taxon>Mizuhopecten</taxon>
    </lineage>
</organism>
<dbReference type="InterPro" id="IPR000276">
    <property type="entry name" value="GPCR_Rhodpsn"/>
</dbReference>
<dbReference type="OrthoDB" id="5969463at2759"/>
<evidence type="ECO:0000256" key="5">
    <source>
        <dbReference type="ARBA" id="ARBA00023136"/>
    </source>
</evidence>
<feature type="transmembrane region" description="Helical" evidence="9">
    <location>
        <begin position="20"/>
        <end position="50"/>
    </location>
</feature>
<proteinExistence type="inferred from homology"/>
<dbReference type="PROSITE" id="PS50262">
    <property type="entry name" value="G_PROTEIN_RECEP_F1_2"/>
    <property type="match status" value="1"/>
</dbReference>
<dbReference type="AlphaFoldDB" id="A0A210PXM6"/>
<evidence type="ECO:0000256" key="9">
    <source>
        <dbReference type="SAM" id="Phobius"/>
    </source>
</evidence>
<feature type="domain" description="G-protein coupled receptors family 1 profile" evidence="10">
    <location>
        <begin position="41"/>
        <end position="508"/>
    </location>
</feature>
<feature type="transmembrane region" description="Helical" evidence="9">
    <location>
        <begin position="192"/>
        <end position="215"/>
    </location>
</feature>
<evidence type="ECO:0000256" key="1">
    <source>
        <dbReference type="ARBA" id="ARBA00004651"/>
    </source>
</evidence>
<keyword evidence="12" id="KW-1185">Reference proteome</keyword>
<evidence type="ECO:0000313" key="12">
    <source>
        <dbReference type="Proteomes" id="UP000242188"/>
    </source>
</evidence>
<accession>A0A210PXM6</accession>
<feature type="transmembrane region" description="Helical" evidence="9">
    <location>
        <begin position="140"/>
        <end position="163"/>
    </location>
</feature>
<evidence type="ECO:0000256" key="4">
    <source>
        <dbReference type="ARBA" id="ARBA00022989"/>
    </source>
</evidence>
<comment type="subcellular location">
    <subcellularLocation>
        <location evidence="1">Cell membrane</location>
        <topology evidence="1">Multi-pass membrane protein</topology>
    </subcellularLocation>
</comment>
<dbReference type="GO" id="GO:0005886">
    <property type="term" value="C:plasma membrane"/>
    <property type="evidence" value="ECO:0007669"/>
    <property type="project" value="UniProtKB-SubCell"/>
</dbReference>
<keyword evidence="2" id="KW-1003">Cell membrane</keyword>
<comment type="caution">
    <text evidence="11">The sequence shown here is derived from an EMBL/GenBank/DDBJ whole genome shotgun (WGS) entry which is preliminary data.</text>
</comment>
<protein>
    <submittedName>
        <fullName evidence="11">Neuropeptide S receptor</fullName>
    </submittedName>
</protein>
<feature type="transmembrane region" description="Helical" evidence="9">
    <location>
        <begin position="98"/>
        <end position="119"/>
    </location>
</feature>
<name>A0A210PXM6_MIZYE</name>
<keyword evidence="7" id="KW-0297">G-protein coupled receptor</keyword>
<dbReference type="STRING" id="6573.A0A210PXM6"/>
<evidence type="ECO:0000256" key="6">
    <source>
        <dbReference type="ARBA" id="ARBA00023170"/>
    </source>
</evidence>
<sequence>MNISRDLSSTYLLEENWEDFVSNGIPCIVILSLIALVGTVGNLITCFVSFFRKHSTTHQTLVMFLAAVDLCSCIISIPLAALWIRFPFTYTSSEVCKLSRYFSIFLSTCSYVVLDIIAIERYGKVVWKPEKQLTPKQAKIICVSAYIACGVFVAIPALFVYGISERTTSKRHITGYECSVTTESRGTTFLKAYLSFGVLLVLLLFGCCFITYGLIGRRFILLSRSRNLKTSESYQKSIMRKSDPASAVSSNVSVSFNESEKYNHSRYSDTAQVGTVSIPEIVITDVDNELSTKLYMGVNNNDTQNHETCHCKSKVRSSIQSQQHSSNPSHEAKDTADVIVSETKESTNFPANVLNNQPRQKSSEITFPPSNDISTVNVNLLTCGVCSFDNRKRTVKFSTDIKVKTVEDQSRGFKDTVVLVERSRKPKSQNVTNNGKLGKKILRGKQITFMFFILSLISILSYLPYFVILLIRNMDWTMYEDIKSTLGPWEAVMWSFVYINNAINPVFYGFMDSSFRKDCKMFIEQVKYYVF</sequence>
<keyword evidence="5 9" id="KW-0472">Membrane</keyword>
<dbReference type="PRINTS" id="PR00237">
    <property type="entry name" value="GPCRRHODOPSN"/>
</dbReference>
<feature type="transmembrane region" description="Helical" evidence="9">
    <location>
        <begin position="491"/>
        <end position="511"/>
    </location>
</feature>
<dbReference type="InterPro" id="IPR017452">
    <property type="entry name" value="GPCR_Rhodpsn_7TM"/>
</dbReference>
<evidence type="ECO:0000313" key="11">
    <source>
        <dbReference type="EMBL" id="OWF41226.1"/>
    </source>
</evidence>
<dbReference type="Proteomes" id="UP000242188">
    <property type="component" value="Unassembled WGS sequence"/>
</dbReference>
<keyword evidence="4 9" id="KW-1133">Transmembrane helix</keyword>
<comment type="similarity">
    <text evidence="7">Belongs to the G-protein coupled receptor 1 family.</text>
</comment>
<dbReference type="SUPFAM" id="SSF81321">
    <property type="entry name" value="Family A G protein-coupled receptor-like"/>
    <property type="match status" value="1"/>
</dbReference>
<feature type="transmembrane region" description="Helical" evidence="9">
    <location>
        <begin position="449"/>
        <end position="471"/>
    </location>
</feature>
<keyword evidence="7" id="KW-0807">Transducer</keyword>
<keyword evidence="3 7" id="KW-0812">Transmembrane</keyword>
<dbReference type="Pfam" id="PF00001">
    <property type="entry name" value="7tm_1"/>
    <property type="match status" value="1"/>
</dbReference>
<dbReference type="PROSITE" id="PS00237">
    <property type="entry name" value="G_PROTEIN_RECEP_F1_1"/>
    <property type="match status" value="1"/>
</dbReference>
<evidence type="ECO:0000256" key="8">
    <source>
        <dbReference type="SAM" id="MobiDB-lite"/>
    </source>
</evidence>
<dbReference type="EMBL" id="NEDP02005415">
    <property type="protein sequence ID" value="OWF41226.1"/>
    <property type="molecule type" value="Genomic_DNA"/>
</dbReference>
<evidence type="ECO:0000256" key="3">
    <source>
        <dbReference type="ARBA" id="ARBA00022692"/>
    </source>
</evidence>
<dbReference type="GO" id="GO:0004930">
    <property type="term" value="F:G protein-coupled receptor activity"/>
    <property type="evidence" value="ECO:0007669"/>
    <property type="project" value="UniProtKB-KW"/>
</dbReference>